<organism evidence="2 3">
    <name type="scientific">Carnegiea gigantea</name>
    <dbReference type="NCBI Taxonomy" id="171969"/>
    <lineage>
        <taxon>Eukaryota</taxon>
        <taxon>Viridiplantae</taxon>
        <taxon>Streptophyta</taxon>
        <taxon>Embryophyta</taxon>
        <taxon>Tracheophyta</taxon>
        <taxon>Spermatophyta</taxon>
        <taxon>Magnoliopsida</taxon>
        <taxon>eudicotyledons</taxon>
        <taxon>Gunneridae</taxon>
        <taxon>Pentapetalae</taxon>
        <taxon>Caryophyllales</taxon>
        <taxon>Cactineae</taxon>
        <taxon>Cactaceae</taxon>
        <taxon>Cactoideae</taxon>
        <taxon>Echinocereeae</taxon>
        <taxon>Carnegiea</taxon>
    </lineage>
</organism>
<protein>
    <submittedName>
        <fullName evidence="2">Uncharacterized protein</fullName>
    </submittedName>
</protein>
<feature type="region of interest" description="Disordered" evidence="1">
    <location>
        <begin position="1"/>
        <end position="27"/>
    </location>
</feature>
<gene>
    <name evidence="2" type="ORF">Cgig2_000548</name>
</gene>
<sequence>MASERLIAGDRHGCLHMDSDQPPEPARSSSFFAFDQSECGSARIFEELPRATIVQFSIFNSLDELSGFDLLYIGIELKVKDWLQNLGIGDHAPVLQEDDEAEDVTVPLHVDESAKNRDVPSSAALEVIRPALGRQHSISDRAKVAMQGYLNHFLGNLDIVNSHEGILEAKAENVGCCNPD</sequence>
<dbReference type="EMBL" id="JAKOGI010001569">
    <property type="protein sequence ID" value="KAJ8424961.1"/>
    <property type="molecule type" value="Genomic_DNA"/>
</dbReference>
<dbReference type="Proteomes" id="UP001153076">
    <property type="component" value="Unassembled WGS sequence"/>
</dbReference>
<dbReference type="OrthoDB" id="14911at2759"/>
<feature type="compositionally biased region" description="Basic and acidic residues" evidence="1">
    <location>
        <begin position="7"/>
        <end position="19"/>
    </location>
</feature>
<comment type="caution">
    <text evidence="2">The sequence shown here is derived from an EMBL/GenBank/DDBJ whole genome shotgun (WGS) entry which is preliminary data.</text>
</comment>
<dbReference type="AlphaFoldDB" id="A0A9Q1GQC2"/>
<accession>A0A9Q1GQC2</accession>
<reference evidence="2" key="1">
    <citation type="submission" date="2022-04" db="EMBL/GenBank/DDBJ databases">
        <title>Carnegiea gigantea Genome sequencing and assembly v2.</title>
        <authorList>
            <person name="Copetti D."/>
            <person name="Sanderson M.J."/>
            <person name="Burquez A."/>
            <person name="Wojciechowski M.F."/>
        </authorList>
    </citation>
    <scope>NUCLEOTIDE SEQUENCE</scope>
    <source>
        <strain evidence="2">SGP5-SGP5p</strain>
        <tissue evidence="2">Aerial part</tissue>
    </source>
</reference>
<name>A0A9Q1GQC2_9CARY</name>
<evidence type="ECO:0000256" key="1">
    <source>
        <dbReference type="SAM" id="MobiDB-lite"/>
    </source>
</evidence>
<keyword evidence="3" id="KW-1185">Reference proteome</keyword>
<proteinExistence type="predicted"/>
<evidence type="ECO:0000313" key="3">
    <source>
        <dbReference type="Proteomes" id="UP001153076"/>
    </source>
</evidence>
<evidence type="ECO:0000313" key="2">
    <source>
        <dbReference type="EMBL" id="KAJ8424961.1"/>
    </source>
</evidence>